<dbReference type="Proteomes" id="UP000006727">
    <property type="component" value="Chromosome 2"/>
</dbReference>
<dbReference type="PROSITE" id="PS51192">
    <property type="entry name" value="HELICASE_ATP_BIND_1"/>
    <property type="match status" value="1"/>
</dbReference>
<sequence>MNSFSVISFNLISISYLDPSGDLELKSFLDFINSVKKSMMYILTGKKEFYETRKINRSRLYPHQEFVRRFMSPQTPYNNLLLFHNVESGKTFTSTAVVKSHKSYKGRALVLITVRTSIDNFKDQICKWPSGEVKDYEIKKYISFTNKLKRLDDNQVISSFNNKIMIMDEIHNLKHSISDLDAEIVYGQMWRLSHLVRNCKTLLLSSTLMIDKTKEILSIFNLILDTNYQFDTSFFPTKDSFKKHIMGRISYLNNNQHMAKVIEEGITLEGCLIKVVPSNMKGYQLEAYKKIDINNLNDSVYRNSIYYSLMTFWDGTYGAKVFAKIVRIKQDNKIKYTLNEEIKQQLKRDNLYLYSCKYSKMLDIIENNIDMLAFVFCEEVKRTGLIKISCIFKLFGYQLYEGKSIDEINKGLPYTLYTGDIIAYSNPKKRLDGFRSPKNKYGEHVKILLGSRISGENVSLTNVTQVLIVTSH</sequence>
<dbReference type="SMART" id="SM00487">
    <property type="entry name" value="DEXDc"/>
    <property type="match status" value="1"/>
</dbReference>
<reference evidence="2 4" key="2">
    <citation type="journal article" date="2018" name="Plant J.">
        <title>The Physcomitrella patens chromosome-scale assembly reveals moss genome structure and evolution.</title>
        <authorList>
            <person name="Lang D."/>
            <person name="Ullrich K.K."/>
            <person name="Murat F."/>
            <person name="Fuchs J."/>
            <person name="Jenkins J."/>
            <person name="Haas F.B."/>
            <person name="Piednoel M."/>
            <person name="Gundlach H."/>
            <person name="Van Bel M."/>
            <person name="Meyberg R."/>
            <person name="Vives C."/>
            <person name="Morata J."/>
            <person name="Symeonidi A."/>
            <person name="Hiss M."/>
            <person name="Muchero W."/>
            <person name="Kamisugi Y."/>
            <person name="Saleh O."/>
            <person name="Blanc G."/>
            <person name="Decker E.L."/>
            <person name="van Gessel N."/>
            <person name="Grimwood J."/>
            <person name="Hayes R.D."/>
            <person name="Graham S.W."/>
            <person name="Gunter L.E."/>
            <person name="McDaniel S.F."/>
            <person name="Hoernstein S.N.W."/>
            <person name="Larsson A."/>
            <person name="Li F.W."/>
            <person name="Perroud P.F."/>
            <person name="Phillips J."/>
            <person name="Ranjan P."/>
            <person name="Rokshar D.S."/>
            <person name="Rothfels C.J."/>
            <person name="Schneider L."/>
            <person name="Shu S."/>
            <person name="Stevenson D.W."/>
            <person name="Thummler F."/>
            <person name="Tillich M."/>
            <person name="Villarreal Aguilar J.C."/>
            <person name="Widiez T."/>
            <person name="Wong G.K."/>
            <person name="Wymore A."/>
            <person name="Zhang Y."/>
            <person name="Zimmer A.D."/>
            <person name="Quatrano R.S."/>
            <person name="Mayer K.F.X."/>
            <person name="Goodstein D."/>
            <person name="Casacuberta J.M."/>
            <person name="Vandepoele K."/>
            <person name="Reski R."/>
            <person name="Cuming A.C."/>
            <person name="Tuskan G.A."/>
            <person name="Maumus F."/>
            <person name="Salse J."/>
            <person name="Schmutz J."/>
            <person name="Rensing S.A."/>
        </authorList>
    </citation>
    <scope>NUCLEOTIDE SEQUENCE [LARGE SCALE GENOMIC DNA]</scope>
    <source>
        <strain evidence="3 4">cv. Gransden 2004</strain>
    </source>
</reference>
<reference evidence="2 4" key="1">
    <citation type="journal article" date="2008" name="Science">
        <title>The Physcomitrella genome reveals evolutionary insights into the conquest of land by plants.</title>
        <authorList>
            <person name="Rensing S."/>
            <person name="Lang D."/>
            <person name="Zimmer A."/>
            <person name="Terry A."/>
            <person name="Salamov A."/>
            <person name="Shapiro H."/>
            <person name="Nishiyama T."/>
            <person name="Perroud P.-F."/>
            <person name="Lindquist E."/>
            <person name="Kamisugi Y."/>
            <person name="Tanahashi T."/>
            <person name="Sakakibara K."/>
            <person name="Fujita T."/>
            <person name="Oishi K."/>
            <person name="Shin-I T."/>
            <person name="Kuroki Y."/>
            <person name="Toyoda A."/>
            <person name="Suzuki Y."/>
            <person name="Hashimoto A."/>
            <person name="Yamaguchi K."/>
            <person name="Sugano A."/>
            <person name="Kohara Y."/>
            <person name="Fujiyama A."/>
            <person name="Anterola A."/>
            <person name="Aoki S."/>
            <person name="Ashton N."/>
            <person name="Barbazuk W.B."/>
            <person name="Barker E."/>
            <person name="Bennetzen J."/>
            <person name="Bezanilla M."/>
            <person name="Blankenship R."/>
            <person name="Cho S.H."/>
            <person name="Dutcher S."/>
            <person name="Estelle M."/>
            <person name="Fawcett J.A."/>
            <person name="Gundlach H."/>
            <person name="Hanada K."/>
            <person name="Heyl A."/>
            <person name="Hicks K.A."/>
            <person name="Hugh J."/>
            <person name="Lohr M."/>
            <person name="Mayer K."/>
            <person name="Melkozernov A."/>
            <person name="Murata T."/>
            <person name="Nelson D."/>
            <person name="Pils B."/>
            <person name="Prigge M."/>
            <person name="Reiss B."/>
            <person name="Renner T."/>
            <person name="Rombauts S."/>
            <person name="Rushton P."/>
            <person name="Sanderfoot A."/>
            <person name="Schween G."/>
            <person name="Shiu S.-H."/>
            <person name="Stueber K."/>
            <person name="Theodoulou F.L."/>
            <person name="Tu H."/>
            <person name="Van de Peer Y."/>
            <person name="Verrier P.J."/>
            <person name="Waters E."/>
            <person name="Wood A."/>
            <person name="Yang L."/>
            <person name="Cove D."/>
            <person name="Cuming A."/>
            <person name="Hasebe M."/>
            <person name="Lucas S."/>
            <person name="Mishler D.B."/>
            <person name="Reski R."/>
            <person name="Grigoriev I."/>
            <person name="Quatrano R.S."/>
            <person name="Boore J.L."/>
        </authorList>
    </citation>
    <scope>NUCLEOTIDE SEQUENCE [LARGE SCALE GENOMIC DNA]</scope>
    <source>
        <strain evidence="3 4">cv. Gransden 2004</strain>
    </source>
</reference>
<dbReference type="GO" id="GO:0003924">
    <property type="term" value="F:GTPase activity"/>
    <property type="evidence" value="ECO:0000318"/>
    <property type="project" value="GO_Central"/>
</dbReference>
<evidence type="ECO:0000313" key="2">
    <source>
        <dbReference type="EMBL" id="PNR60579.1"/>
    </source>
</evidence>
<dbReference type="AlphaFoldDB" id="A0A2K1L3G3"/>
<dbReference type="Gramene" id="Pp3c2_29360V3.1">
    <property type="protein sequence ID" value="Pp3c2_29360V3.1"/>
    <property type="gene ID" value="Pp3c2_29360"/>
</dbReference>
<organism evidence="2">
    <name type="scientific">Physcomitrium patens</name>
    <name type="common">Spreading-leaved earth moss</name>
    <name type="synonym">Physcomitrella patens</name>
    <dbReference type="NCBI Taxonomy" id="3218"/>
    <lineage>
        <taxon>Eukaryota</taxon>
        <taxon>Viridiplantae</taxon>
        <taxon>Streptophyta</taxon>
        <taxon>Embryophyta</taxon>
        <taxon>Bryophyta</taxon>
        <taxon>Bryophytina</taxon>
        <taxon>Bryopsida</taxon>
        <taxon>Funariidae</taxon>
        <taxon>Funariales</taxon>
        <taxon>Funariaceae</taxon>
        <taxon>Physcomitrium</taxon>
    </lineage>
</organism>
<feature type="domain" description="Helicase ATP-binding" evidence="1">
    <location>
        <begin position="71"/>
        <end position="226"/>
    </location>
</feature>
<name>A0A2K1L3G3_PHYPA</name>
<evidence type="ECO:0000313" key="3">
    <source>
        <dbReference type="EnsemblPlants" id="Pp3c2_29360V3.1"/>
    </source>
</evidence>
<reference evidence="3" key="3">
    <citation type="submission" date="2020-12" db="UniProtKB">
        <authorList>
            <consortium name="EnsemblPlants"/>
        </authorList>
    </citation>
    <scope>IDENTIFICATION</scope>
</reference>
<keyword evidence="4" id="KW-1185">Reference proteome</keyword>
<accession>A0A2K1L3G3</accession>
<gene>
    <name evidence="2" type="ORF">PHYPA_003372</name>
</gene>
<dbReference type="EMBL" id="ABEU02000002">
    <property type="protein sequence ID" value="PNR60579.1"/>
    <property type="molecule type" value="Genomic_DNA"/>
</dbReference>
<dbReference type="Gene3D" id="3.40.50.300">
    <property type="entry name" value="P-loop containing nucleotide triphosphate hydrolases"/>
    <property type="match status" value="1"/>
</dbReference>
<protein>
    <recommendedName>
        <fullName evidence="1">Helicase ATP-binding domain-containing protein</fullName>
    </recommendedName>
</protein>
<proteinExistence type="predicted"/>
<dbReference type="SUPFAM" id="SSF52540">
    <property type="entry name" value="P-loop containing nucleoside triphosphate hydrolases"/>
    <property type="match status" value="1"/>
</dbReference>
<evidence type="ECO:0000313" key="4">
    <source>
        <dbReference type="Proteomes" id="UP000006727"/>
    </source>
</evidence>
<dbReference type="InterPro" id="IPR014001">
    <property type="entry name" value="Helicase_ATP-bd"/>
</dbReference>
<dbReference type="InParanoid" id="A0A2K1L3G3"/>
<evidence type="ECO:0000259" key="1">
    <source>
        <dbReference type="PROSITE" id="PS51192"/>
    </source>
</evidence>
<dbReference type="InterPro" id="IPR027417">
    <property type="entry name" value="P-loop_NTPase"/>
</dbReference>
<dbReference type="EnsemblPlants" id="Pp3c2_29360V3.1">
    <property type="protein sequence ID" value="Pp3c2_29360V3.1"/>
    <property type="gene ID" value="Pp3c2_29360"/>
</dbReference>